<name>A0A839EYY2_9GAMM</name>
<feature type="transmembrane region" description="Helical" evidence="1">
    <location>
        <begin position="7"/>
        <end position="29"/>
    </location>
</feature>
<evidence type="ECO:0000313" key="3">
    <source>
        <dbReference type="Proteomes" id="UP000550401"/>
    </source>
</evidence>
<keyword evidence="1" id="KW-0472">Membrane</keyword>
<dbReference type="EMBL" id="JACGXL010000001">
    <property type="protein sequence ID" value="MBA8886120.1"/>
    <property type="molecule type" value="Genomic_DNA"/>
</dbReference>
<sequence length="35" mass="3919">MTARRALAFLWELTIATLVVVMLGLTFGLSLRWPA</sequence>
<dbReference type="Proteomes" id="UP000550401">
    <property type="component" value="Unassembled WGS sequence"/>
</dbReference>
<protein>
    <submittedName>
        <fullName evidence="2">Uncharacterized protein</fullName>
    </submittedName>
</protein>
<proteinExistence type="predicted"/>
<dbReference type="AlphaFoldDB" id="A0A839EYY2"/>
<keyword evidence="3" id="KW-1185">Reference proteome</keyword>
<keyword evidence="1" id="KW-1133">Transmembrane helix</keyword>
<reference evidence="2 3" key="1">
    <citation type="submission" date="2020-07" db="EMBL/GenBank/DDBJ databases">
        <title>Genomic Encyclopedia of Type Strains, Phase IV (KMG-V): Genome sequencing to study the core and pangenomes of soil and plant-associated prokaryotes.</title>
        <authorList>
            <person name="Whitman W."/>
        </authorList>
    </citation>
    <scope>NUCLEOTIDE SEQUENCE [LARGE SCALE GENOMIC DNA]</scope>
    <source>
        <strain evidence="2 3">RH2WT43</strain>
    </source>
</reference>
<evidence type="ECO:0000256" key="1">
    <source>
        <dbReference type="SAM" id="Phobius"/>
    </source>
</evidence>
<organism evidence="2 3">
    <name type="scientific">Dokdonella fugitiva</name>
    <dbReference type="NCBI Taxonomy" id="328517"/>
    <lineage>
        <taxon>Bacteria</taxon>
        <taxon>Pseudomonadati</taxon>
        <taxon>Pseudomonadota</taxon>
        <taxon>Gammaproteobacteria</taxon>
        <taxon>Lysobacterales</taxon>
        <taxon>Rhodanobacteraceae</taxon>
        <taxon>Dokdonella</taxon>
    </lineage>
</organism>
<comment type="caution">
    <text evidence="2">The sequence shown here is derived from an EMBL/GenBank/DDBJ whole genome shotgun (WGS) entry which is preliminary data.</text>
</comment>
<evidence type="ECO:0000313" key="2">
    <source>
        <dbReference type="EMBL" id="MBA8886120.1"/>
    </source>
</evidence>
<gene>
    <name evidence="2" type="ORF">FHW12_000311</name>
</gene>
<keyword evidence="1" id="KW-0812">Transmembrane</keyword>
<accession>A0A839EYY2</accession>